<organism evidence="1 2">
    <name type="scientific">Sporosarcina gallistercoris</name>
    <dbReference type="NCBI Taxonomy" id="2762245"/>
    <lineage>
        <taxon>Bacteria</taxon>
        <taxon>Bacillati</taxon>
        <taxon>Bacillota</taxon>
        <taxon>Bacilli</taxon>
        <taxon>Bacillales</taxon>
        <taxon>Caryophanaceae</taxon>
        <taxon>Sporosarcina</taxon>
    </lineage>
</organism>
<sequence>MSKVKPKLLIAVLSCVIIVAIGTGIIEQMNKNHQANERIIEKCFENFDEQAKVAVVKESFWSSVTCEKQQ</sequence>
<proteinExistence type="predicted"/>
<evidence type="ECO:0000313" key="1">
    <source>
        <dbReference type="EMBL" id="MBD7908426.1"/>
    </source>
</evidence>
<comment type="caution">
    <text evidence="1">The sequence shown here is derived from an EMBL/GenBank/DDBJ whole genome shotgun (WGS) entry which is preliminary data.</text>
</comment>
<gene>
    <name evidence="1" type="ORF">H9659_08795</name>
</gene>
<protein>
    <submittedName>
        <fullName evidence="1">Uncharacterized protein</fullName>
    </submittedName>
</protein>
<name>A0ABR8PJQ6_9BACL</name>
<evidence type="ECO:0000313" key="2">
    <source>
        <dbReference type="Proteomes" id="UP000659496"/>
    </source>
</evidence>
<dbReference type="Proteomes" id="UP000659496">
    <property type="component" value="Unassembled WGS sequence"/>
</dbReference>
<reference evidence="1 2" key="1">
    <citation type="submission" date="2020-08" db="EMBL/GenBank/DDBJ databases">
        <title>A Genomic Blueprint of the Chicken Gut Microbiome.</title>
        <authorList>
            <person name="Gilroy R."/>
            <person name="Ravi A."/>
            <person name="Getino M."/>
            <person name="Pursley I."/>
            <person name="Horton D.L."/>
            <person name="Alikhan N.-F."/>
            <person name="Baker D."/>
            <person name="Gharbi K."/>
            <person name="Hall N."/>
            <person name="Watson M."/>
            <person name="Adriaenssens E.M."/>
            <person name="Foster-Nyarko E."/>
            <person name="Jarju S."/>
            <person name="Secka A."/>
            <person name="Antonio M."/>
            <person name="Oren A."/>
            <person name="Chaudhuri R."/>
            <person name="La Ragione R.M."/>
            <person name="Hildebrand F."/>
            <person name="Pallen M.J."/>
        </authorList>
    </citation>
    <scope>NUCLEOTIDE SEQUENCE [LARGE SCALE GENOMIC DNA]</scope>
    <source>
        <strain evidence="1 2">Sa3CUA8</strain>
    </source>
</reference>
<dbReference type="RefSeq" id="WP_191689568.1">
    <property type="nucleotide sequence ID" value="NZ_JACSQY010000005.1"/>
</dbReference>
<keyword evidence="2" id="KW-1185">Reference proteome</keyword>
<dbReference type="EMBL" id="JACSQY010000005">
    <property type="protein sequence ID" value="MBD7908426.1"/>
    <property type="molecule type" value="Genomic_DNA"/>
</dbReference>
<accession>A0ABR8PJQ6</accession>